<dbReference type="PROSITE" id="PS00018">
    <property type="entry name" value="EF_HAND_1"/>
    <property type="match status" value="1"/>
</dbReference>
<dbReference type="SUPFAM" id="SSF47473">
    <property type="entry name" value="EF-hand"/>
    <property type="match status" value="1"/>
</dbReference>
<dbReference type="Proteomes" id="UP000663872">
    <property type="component" value="Unassembled WGS sequence"/>
</dbReference>
<evidence type="ECO:0000313" key="6">
    <source>
        <dbReference type="EMBL" id="CAF3616280.1"/>
    </source>
</evidence>
<dbReference type="EMBL" id="CAJNYD010003254">
    <property type="protein sequence ID" value="CAF3488162.1"/>
    <property type="molecule type" value="Genomic_DNA"/>
</dbReference>
<evidence type="ECO:0000313" key="8">
    <source>
        <dbReference type="EMBL" id="CAF4463654.1"/>
    </source>
</evidence>
<evidence type="ECO:0000313" key="7">
    <source>
        <dbReference type="EMBL" id="CAF4429028.1"/>
    </source>
</evidence>
<evidence type="ECO:0000313" key="5">
    <source>
        <dbReference type="EMBL" id="CAF3488162.1"/>
    </source>
</evidence>
<comment type="caution">
    <text evidence="8">The sequence shown here is derived from an EMBL/GenBank/DDBJ whole genome shotgun (WGS) entry which is preliminary data.</text>
</comment>
<feature type="compositionally biased region" description="Low complexity" evidence="2">
    <location>
        <begin position="156"/>
        <end position="185"/>
    </location>
</feature>
<evidence type="ECO:0000313" key="9">
    <source>
        <dbReference type="EMBL" id="CAF4712688.1"/>
    </source>
</evidence>
<feature type="domain" description="EF-hand" evidence="3">
    <location>
        <begin position="292"/>
        <end position="327"/>
    </location>
</feature>
<dbReference type="InterPro" id="IPR002048">
    <property type="entry name" value="EF_hand_dom"/>
</dbReference>
<reference evidence="8" key="1">
    <citation type="submission" date="2021-02" db="EMBL/GenBank/DDBJ databases">
        <authorList>
            <person name="Nowell W R."/>
        </authorList>
    </citation>
    <scope>NUCLEOTIDE SEQUENCE</scope>
</reference>
<dbReference type="AlphaFoldDB" id="A0A820T1N4"/>
<feature type="compositionally biased region" description="Polar residues" evidence="2">
    <location>
        <begin position="186"/>
        <end position="208"/>
    </location>
</feature>
<dbReference type="EMBL" id="CAJOBO010002068">
    <property type="protein sequence ID" value="CAF4429028.1"/>
    <property type="molecule type" value="Genomic_DNA"/>
</dbReference>
<dbReference type="GO" id="GO:0005509">
    <property type="term" value="F:calcium ion binding"/>
    <property type="evidence" value="ECO:0007669"/>
    <property type="project" value="InterPro"/>
</dbReference>
<feature type="compositionally biased region" description="Low complexity" evidence="2">
    <location>
        <begin position="64"/>
        <end position="78"/>
    </location>
</feature>
<dbReference type="Pfam" id="PF13202">
    <property type="entry name" value="EF-hand_5"/>
    <property type="match status" value="1"/>
</dbReference>
<dbReference type="Proteomes" id="UP000663833">
    <property type="component" value="Unassembled WGS sequence"/>
</dbReference>
<feature type="region of interest" description="Disordered" evidence="2">
    <location>
        <begin position="140"/>
        <end position="225"/>
    </location>
</feature>
<dbReference type="Proteomes" id="UP000663848">
    <property type="component" value="Unassembled WGS sequence"/>
</dbReference>
<dbReference type="Proteomes" id="UP000663851">
    <property type="component" value="Unassembled WGS sequence"/>
</dbReference>
<protein>
    <recommendedName>
        <fullName evidence="3">EF-hand domain-containing protein</fullName>
    </recommendedName>
</protein>
<gene>
    <name evidence="6" type="ORF">GRG538_LOCUS23432</name>
    <name evidence="7" type="ORF">HFQ381_LOCUS22195</name>
    <name evidence="5" type="ORF">LUA448_LOCUS24470</name>
    <name evidence="9" type="ORF">QYT958_LOCUS18464</name>
    <name evidence="4" type="ORF">TIS948_LOCUS16974</name>
    <name evidence="8" type="ORF">UJA718_LOCUS23696</name>
</gene>
<organism evidence="8 10">
    <name type="scientific">Rotaria socialis</name>
    <dbReference type="NCBI Taxonomy" id="392032"/>
    <lineage>
        <taxon>Eukaryota</taxon>
        <taxon>Metazoa</taxon>
        <taxon>Spiralia</taxon>
        <taxon>Gnathifera</taxon>
        <taxon>Rotifera</taxon>
        <taxon>Eurotatoria</taxon>
        <taxon>Bdelloidea</taxon>
        <taxon>Philodinida</taxon>
        <taxon>Philodinidae</taxon>
        <taxon>Rotaria</taxon>
    </lineage>
</organism>
<feature type="region of interest" description="Disordered" evidence="2">
    <location>
        <begin position="1"/>
        <end position="128"/>
    </location>
</feature>
<feature type="compositionally biased region" description="Low complexity" evidence="2">
    <location>
        <begin position="209"/>
        <end position="225"/>
    </location>
</feature>
<dbReference type="EMBL" id="CAJOBR010002920">
    <property type="protein sequence ID" value="CAF4712688.1"/>
    <property type="molecule type" value="Genomic_DNA"/>
</dbReference>
<evidence type="ECO:0000256" key="1">
    <source>
        <dbReference type="ARBA" id="ARBA00022837"/>
    </source>
</evidence>
<feature type="compositionally biased region" description="Polar residues" evidence="2">
    <location>
        <begin position="38"/>
        <end position="63"/>
    </location>
</feature>
<dbReference type="OrthoDB" id="10514055at2759"/>
<keyword evidence="10" id="KW-1185">Reference proteome</keyword>
<evidence type="ECO:0000313" key="10">
    <source>
        <dbReference type="Proteomes" id="UP000663873"/>
    </source>
</evidence>
<dbReference type="InterPro" id="IPR011992">
    <property type="entry name" value="EF-hand-dom_pair"/>
</dbReference>
<dbReference type="PROSITE" id="PS50222">
    <property type="entry name" value="EF_HAND_2"/>
    <property type="match status" value="1"/>
</dbReference>
<evidence type="ECO:0000259" key="3">
    <source>
        <dbReference type="PROSITE" id="PS50222"/>
    </source>
</evidence>
<dbReference type="Proteomes" id="UP000663825">
    <property type="component" value="Unassembled WGS sequence"/>
</dbReference>
<accession>A0A820T1N4</accession>
<sequence>MSSVRRESTSSSGSSESSDDEVSSRVRDASEKSKDVKNTGTFQREGSAAKSTVSNTGTETITVRSGSSATSHRSAHSTQKSFDAASIQSGDSRSTKKSSTVQPTATNSQQKQVASNLPPEAKVSDNTSTAVNKPIHIDVKSAQQQSQQRPVPPDVSPYSGSTSSYTDGSLSSPGSVFSQQQSQVSNTRTVPTYQTSTNLNSGANQQRPQYQQQTSGQFHYQQQQQQQQQQAQFVYQNPAQSSIPQIFGADDFKDVALNIDYGAIEAYNVGMELPDDFSAAQSAGGAAGGGGSQFDVAKAIFNQVDTNRDGSISRQEFQQWTQQSGQNYGGQSYGDYQAQPMATNYGNNFNHTGVLDGSSPQAMNILRQSGLGHFA</sequence>
<dbReference type="Proteomes" id="UP000663873">
    <property type="component" value="Unassembled WGS sequence"/>
</dbReference>
<dbReference type="InterPro" id="IPR018247">
    <property type="entry name" value="EF_Hand_1_Ca_BS"/>
</dbReference>
<proteinExistence type="predicted"/>
<evidence type="ECO:0000313" key="4">
    <source>
        <dbReference type="EMBL" id="CAF3282484.1"/>
    </source>
</evidence>
<keyword evidence="1" id="KW-0106">Calcium</keyword>
<dbReference type="Gene3D" id="1.10.238.10">
    <property type="entry name" value="EF-hand"/>
    <property type="match status" value="1"/>
</dbReference>
<dbReference type="EMBL" id="CAJNYT010003926">
    <property type="protein sequence ID" value="CAF3616280.1"/>
    <property type="molecule type" value="Genomic_DNA"/>
</dbReference>
<dbReference type="EMBL" id="CAJNXB010002871">
    <property type="protein sequence ID" value="CAF3282484.1"/>
    <property type="molecule type" value="Genomic_DNA"/>
</dbReference>
<feature type="compositionally biased region" description="Polar residues" evidence="2">
    <location>
        <begin position="86"/>
        <end position="115"/>
    </location>
</feature>
<evidence type="ECO:0000256" key="2">
    <source>
        <dbReference type="SAM" id="MobiDB-lite"/>
    </source>
</evidence>
<name>A0A820T1N4_9BILA</name>
<dbReference type="EMBL" id="CAJOBP010005223">
    <property type="protein sequence ID" value="CAF4463654.1"/>
    <property type="molecule type" value="Genomic_DNA"/>
</dbReference>
<feature type="compositionally biased region" description="Basic and acidic residues" evidence="2">
    <location>
        <begin position="22"/>
        <end position="37"/>
    </location>
</feature>